<dbReference type="EnsemblPlants" id="EMT24183">
    <property type="protein sequence ID" value="EMT24183"/>
    <property type="gene ID" value="F775_23124"/>
</dbReference>
<name>M8BQT8_AEGTA</name>
<evidence type="ECO:0000313" key="1">
    <source>
        <dbReference type="EnsemblPlants" id="EMT24183"/>
    </source>
</evidence>
<organism evidence="1">
    <name type="scientific">Aegilops tauschii</name>
    <name type="common">Tausch's goatgrass</name>
    <name type="synonym">Aegilops squarrosa</name>
    <dbReference type="NCBI Taxonomy" id="37682"/>
    <lineage>
        <taxon>Eukaryota</taxon>
        <taxon>Viridiplantae</taxon>
        <taxon>Streptophyta</taxon>
        <taxon>Embryophyta</taxon>
        <taxon>Tracheophyta</taxon>
        <taxon>Spermatophyta</taxon>
        <taxon>Magnoliopsida</taxon>
        <taxon>Liliopsida</taxon>
        <taxon>Poales</taxon>
        <taxon>Poaceae</taxon>
        <taxon>BOP clade</taxon>
        <taxon>Pooideae</taxon>
        <taxon>Triticodae</taxon>
        <taxon>Triticeae</taxon>
        <taxon>Triticinae</taxon>
        <taxon>Aegilops</taxon>
    </lineage>
</organism>
<accession>M8BQT8</accession>
<dbReference type="InterPro" id="IPR044696">
    <property type="entry name" value="WIP1/2/3"/>
</dbReference>
<dbReference type="PANTHER" id="PTHR34562:SF7">
    <property type="entry name" value="OS04G0471300 PROTEIN"/>
    <property type="match status" value="1"/>
</dbReference>
<sequence length="567" mass="63913">MDELDFTTRGRDFGQQPARLLLDSSLIGIRGGNLTELQCTQGKIASSLNRAAWEQNPSGFLPKSPFDHYAVARKLALPCLPSQGKYLVHTSPRKACRPRRWRRVGRELRVNPLDLDVNFLVLATGYSLGIVSKNLDQRTLSPSFIASKCLVGSMIDGHRNGKRIRVKDFGLGGVGCKTRRWAIRTRGEASFGESYLMASDAGDAFSNNRHQTMSLSYDGSQSEDRQSEEVQSAYKKFSAGDEDVIRGFVNLDETEEQNEENEWSWVPQEEDPLAESASSLEKAQEVLEKFFKKNEDLETVLVINRHLFPTVLVNHRQTMIACLVYYTLVFIPLASIVYDSVELPVISGLFYLCSFSEMLKLSELGKEFVAEDSHDGNIGLPYIGADVLGMNQKMECLELKLKEASDTITEKDSRLSELQSLINSAHTPTLQTEPVNVDELETELESHLQDKIEAEIQCLVMVKARQNWQARAEDQIALEEHKLSAGEDTRMLLKLQDTEKKIVMLKEQVDRLEAHEKELSVTTEVLRMQSKTFKIGLFGLLQLIMLCLSLKMFFAQDSARFGDLVPT</sequence>
<dbReference type="PANTHER" id="PTHR34562">
    <property type="entry name" value="WPP DOMAIN-INTERACTING PROTEIN 2"/>
    <property type="match status" value="1"/>
</dbReference>
<dbReference type="AlphaFoldDB" id="M8BQT8"/>
<proteinExistence type="predicted"/>
<reference evidence="1" key="1">
    <citation type="submission" date="2015-06" db="UniProtKB">
        <authorList>
            <consortium name="EnsemblPlants"/>
        </authorList>
    </citation>
    <scope>IDENTIFICATION</scope>
</reference>
<protein>
    <submittedName>
        <fullName evidence="1">Uncharacterized protein</fullName>
    </submittedName>
</protein>